<organism evidence="2 3">
    <name type="scientific">Kwoniella europaea PYCC6329</name>
    <dbReference type="NCBI Taxonomy" id="1423913"/>
    <lineage>
        <taxon>Eukaryota</taxon>
        <taxon>Fungi</taxon>
        <taxon>Dikarya</taxon>
        <taxon>Basidiomycota</taxon>
        <taxon>Agaricomycotina</taxon>
        <taxon>Tremellomycetes</taxon>
        <taxon>Tremellales</taxon>
        <taxon>Cryptococcaceae</taxon>
        <taxon>Kwoniella</taxon>
    </lineage>
</organism>
<proteinExistence type="predicted"/>
<dbReference type="AlphaFoldDB" id="A0AAX4K7T6"/>
<feature type="compositionally biased region" description="Basic and acidic residues" evidence="1">
    <location>
        <begin position="235"/>
        <end position="247"/>
    </location>
</feature>
<feature type="region of interest" description="Disordered" evidence="1">
    <location>
        <begin position="1"/>
        <end position="46"/>
    </location>
</feature>
<name>A0AAX4K7T6_9TREE</name>
<dbReference type="GeneID" id="91099263"/>
<evidence type="ECO:0000256" key="1">
    <source>
        <dbReference type="SAM" id="MobiDB-lite"/>
    </source>
</evidence>
<dbReference type="Proteomes" id="UP001358614">
    <property type="component" value="Chromosome 1"/>
</dbReference>
<dbReference type="EMBL" id="CP144089">
    <property type="protein sequence ID" value="WWD02420.1"/>
    <property type="molecule type" value="Genomic_DNA"/>
</dbReference>
<dbReference type="KEGG" id="ker:91099263"/>
<keyword evidence="3" id="KW-1185">Reference proteome</keyword>
<evidence type="ECO:0000313" key="3">
    <source>
        <dbReference type="Proteomes" id="UP001358614"/>
    </source>
</evidence>
<gene>
    <name evidence="2" type="ORF">V865_000459</name>
</gene>
<accession>A0AAX4K7T6</accession>
<reference evidence="2 3" key="1">
    <citation type="submission" date="2024-01" db="EMBL/GenBank/DDBJ databases">
        <title>Comparative genomics of Cryptococcus and Kwoniella reveals pathogenesis evolution and contrasting modes of karyotype evolution via chromosome fusion or intercentromeric recombination.</title>
        <authorList>
            <person name="Coelho M.A."/>
            <person name="David-Palma M."/>
            <person name="Shea T."/>
            <person name="Bowers K."/>
            <person name="McGinley-Smith S."/>
            <person name="Mohammad A.W."/>
            <person name="Gnirke A."/>
            <person name="Yurkov A.M."/>
            <person name="Nowrousian M."/>
            <person name="Sun S."/>
            <person name="Cuomo C.A."/>
            <person name="Heitman J."/>
        </authorList>
    </citation>
    <scope>NUCLEOTIDE SEQUENCE [LARGE SCALE GENOMIC DNA]</scope>
    <source>
        <strain evidence="2 3">PYCC6329</strain>
    </source>
</reference>
<feature type="region of interest" description="Disordered" evidence="1">
    <location>
        <begin position="225"/>
        <end position="364"/>
    </location>
</feature>
<feature type="compositionally biased region" description="Basic and acidic residues" evidence="1">
    <location>
        <begin position="256"/>
        <end position="319"/>
    </location>
</feature>
<evidence type="ECO:0000313" key="2">
    <source>
        <dbReference type="EMBL" id="WWD02420.1"/>
    </source>
</evidence>
<feature type="compositionally biased region" description="Basic and acidic residues" evidence="1">
    <location>
        <begin position="336"/>
        <end position="349"/>
    </location>
</feature>
<sequence length="364" mass="41164">MPPTRRSAKSNKTNISSSSSSSSSSALGVPSSSSANSSAPPLDETTILRNALQETERKAIILEGQLAVKEEEYTKLFRDTTQLDERLKQYSSRVNDIEEGERLKSTIKDKEDEIRRLKMEHINCDIDRCNQLLLIVDNKKEDQVMIGNQFSNPDSDLFLLHRKELLDELKSLKETNNQLNQQLKSSDEELSNQIAINISTQDQIDDLIVVKKQYEDLKVKYEDLQKRKSKSQSNHQDEGSKKMKKELVFANNRNTELNERLTKMEEEKMKIEEENENLKEEIAKLKEKVDSHENEGNKDAISDTDDGSKVESKEKKEEGEPGAVVAESKDRKGKKRASETGGSDKDSKRSKAGSGGEAKSKGRI</sequence>
<feature type="compositionally biased region" description="Low complexity" evidence="1">
    <location>
        <begin position="10"/>
        <end position="39"/>
    </location>
</feature>
<protein>
    <submittedName>
        <fullName evidence="2">Uncharacterized protein</fullName>
    </submittedName>
</protein>
<dbReference type="RefSeq" id="XP_066080387.1">
    <property type="nucleotide sequence ID" value="XM_066224290.1"/>
</dbReference>